<proteinExistence type="predicted"/>
<organism evidence="1 2">
    <name type="scientific">Archangium lansingense</name>
    <dbReference type="NCBI Taxonomy" id="2995310"/>
    <lineage>
        <taxon>Bacteria</taxon>
        <taxon>Pseudomonadati</taxon>
        <taxon>Myxococcota</taxon>
        <taxon>Myxococcia</taxon>
        <taxon>Myxococcales</taxon>
        <taxon>Cystobacterineae</taxon>
        <taxon>Archangiaceae</taxon>
        <taxon>Archangium</taxon>
    </lineage>
</organism>
<gene>
    <name evidence="1" type="ORF">OV287_06000</name>
</gene>
<evidence type="ECO:0000313" key="1">
    <source>
        <dbReference type="EMBL" id="MCY1074033.1"/>
    </source>
</evidence>
<reference evidence="1 2" key="1">
    <citation type="submission" date="2022-11" db="EMBL/GenBank/DDBJ databases">
        <title>Minimal conservation of predation-associated metabolite biosynthetic gene clusters underscores biosynthetic potential of Myxococcota including descriptions for ten novel species: Archangium lansinium sp. nov., Myxococcus landrumus sp. nov., Nannocystis bai.</title>
        <authorList>
            <person name="Ahearne A."/>
            <person name="Stevens C."/>
            <person name="Phillips K."/>
        </authorList>
    </citation>
    <scope>NUCLEOTIDE SEQUENCE [LARGE SCALE GENOMIC DNA]</scope>
    <source>
        <strain evidence="1 2">MIWBW</strain>
    </source>
</reference>
<name>A0ABT3ZXD1_9BACT</name>
<protein>
    <submittedName>
        <fullName evidence="1">Uncharacterized protein</fullName>
    </submittedName>
</protein>
<sequence>MDSTTTDLATCLLCGAGASPALHLPRFAGASCQGCAQRVGHLLVQDPTLLTDIWPLLSDDSELEEPEPTVQRADGKTVELRQVIAEMKRELTVEDRMKLAEMYGEIGLIREQLEECGRVLVAASSVDLAQRALNVLFSSELCSPRGLEELRGRLFPA</sequence>
<comment type="caution">
    <text evidence="1">The sequence shown here is derived from an EMBL/GenBank/DDBJ whole genome shotgun (WGS) entry which is preliminary data.</text>
</comment>
<dbReference type="EMBL" id="JAPNKA010000001">
    <property type="protein sequence ID" value="MCY1074033.1"/>
    <property type="molecule type" value="Genomic_DNA"/>
</dbReference>
<dbReference type="RefSeq" id="WP_267533017.1">
    <property type="nucleotide sequence ID" value="NZ_JAPNKA010000001.1"/>
</dbReference>
<keyword evidence="2" id="KW-1185">Reference proteome</keyword>
<evidence type="ECO:0000313" key="2">
    <source>
        <dbReference type="Proteomes" id="UP001207654"/>
    </source>
</evidence>
<accession>A0ABT3ZXD1</accession>
<dbReference type="Proteomes" id="UP001207654">
    <property type="component" value="Unassembled WGS sequence"/>
</dbReference>